<evidence type="ECO:0000256" key="6">
    <source>
        <dbReference type="ARBA" id="ARBA00022989"/>
    </source>
</evidence>
<feature type="compositionally biased region" description="Low complexity" evidence="9">
    <location>
        <begin position="1"/>
        <end position="17"/>
    </location>
</feature>
<organism evidence="13 14">
    <name type="scientific">Raphidocelis subcapitata</name>
    <dbReference type="NCBI Taxonomy" id="307507"/>
    <lineage>
        <taxon>Eukaryota</taxon>
        <taxon>Viridiplantae</taxon>
        <taxon>Chlorophyta</taxon>
        <taxon>core chlorophytes</taxon>
        <taxon>Chlorophyceae</taxon>
        <taxon>CS clade</taxon>
        <taxon>Sphaeropleales</taxon>
        <taxon>Selenastraceae</taxon>
        <taxon>Raphidocelis</taxon>
    </lineage>
</organism>
<evidence type="ECO:0000256" key="2">
    <source>
        <dbReference type="ARBA" id="ARBA00022448"/>
    </source>
</evidence>
<dbReference type="EMBL" id="BDRX01000008">
    <property type="protein sequence ID" value="GBF89046.1"/>
    <property type="molecule type" value="Genomic_DNA"/>
</dbReference>
<evidence type="ECO:0000256" key="5">
    <source>
        <dbReference type="ARBA" id="ARBA00022840"/>
    </source>
</evidence>
<evidence type="ECO:0000256" key="3">
    <source>
        <dbReference type="ARBA" id="ARBA00022692"/>
    </source>
</evidence>
<dbReference type="InParanoid" id="A0A2V0NNC1"/>
<evidence type="ECO:0000259" key="11">
    <source>
        <dbReference type="PROSITE" id="PS50893"/>
    </source>
</evidence>
<dbReference type="InterPro" id="IPR027417">
    <property type="entry name" value="P-loop_NTPase"/>
</dbReference>
<feature type="compositionally biased region" description="Low complexity" evidence="9">
    <location>
        <begin position="725"/>
        <end position="735"/>
    </location>
</feature>
<feature type="domain" description="ABC transporter" evidence="11">
    <location>
        <begin position="461"/>
        <end position="695"/>
    </location>
</feature>
<keyword evidence="2" id="KW-0813">Transport</keyword>
<keyword evidence="4" id="KW-0547">Nucleotide-binding</keyword>
<feature type="domain" description="ABC transmembrane type-1" evidence="12">
    <location>
        <begin position="84"/>
        <end position="374"/>
    </location>
</feature>
<keyword evidence="7 10" id="KW-0472">Membrane</keyword>
<evidence type="ECO:0000256" key="7">
    <source>
        <dbReference type="ARBA" id="ARBA00023136"/>
    </source>
</evidence>
<dbReference type="InterPro" id="IPR011527">
    <property type="entry name" value="ABC1_TM_dom"/>
</dbReference>
<dbReference type="Pfam" id="PF00005">
    <property type="entry name" value="ABC_tran"/>
    <property type="match status" value="1"/>
</dbReference>
<comment type="similarity">
    <text evidence="8">Belongs to the ABC transporter superfamily. ABCB family. Heavy Metal importer (TC 3.A.1.210) subfamily.</text>
</comment>
<dbReference type="InterPro" id="IPR003593">
    <property type="entry name" value="AAA+_ATPase"/>
</dbReference>
<keyword evidence="6 10" id="KW-1133">Transmembrane helix</keyword>
<dbReference type="GO" id="GO:0005524">
    <property type="term" value="F:ATP binding"/>
    <property type="evidence" value="ECO:0007669"/>
    <property type="project" value="UniProtKB-KW"/>
</dbReference>
<sequence>MIQQPQPQPGQQQQQPQAENARQSHPDGVQPVDYAASYAALRSGNAPPAAPLPPPPASASPRDVAGYLVRLALGERKMMWRVGLAFVFMVVSKAAGLAGPLWLKCAVDRLAAGGGDALAGAVRAIVTYGLCAIVGNLAKELQHPTFTPVSQAVARRVSYHTFAHVLDLDISFHLDRKTGRLSRILERGTRSVQMLYRAVLFTFAPTAVELVFVIILLATVFSPVTAGLVAATFIGYVSWTLALTQAAVDVRRRVNVLDNLTTTKAVDALLNAETVALFGNRDLEVAAYDHYLRGYQEAAIQTERLAATLNAGQAVVLCVGLTLVLISAVVGTGAAPGARAAVVTPGDLVLLQGLLLQLWSPLQFLGWFYRELRQSLVDLEEFFDILRTRSQLPDGDTELPDAPPGLRNATAEAAEANGTRHADGASAALQHGSERAASHALASSSNGGGAEDAHSLAGLQVELEGVRFGYHRGREVLRGVSLSMPPGSSLAVVGGSGSGKSTVLKLLTRLYDATAGDIKINGVSVRELRRESLRSAVAVVPQDTVLFNDTVLQNIRYGRPEASDEEVLDAARMAHLHDAVMRMPDGYETLVGERGLKLSGGEKQRVAIARAFLRNPRLLVCDEATSALDSATEASIMASLAELAQGRTSVFVAHRLSTIRNCDRIVVLSAGKVAEEGSHEELMAAGGVYARMWEMQAAEAARGGSRRRGSQSTLGSDEEEGAGEEGPAGLVEPLPAISAPTMRSLPA</sequence>
<dbReference type="InterPro" id="IPR003439">
    <property type="entry name" value="ABC_transporter-like_ATP-bd"/>
</dbReference>
<dbReference type="PROSITE" id="PS00211">
    <property type="entry name" value="ABC_TRANSPORTER_1"/>
    <property type="match status" value="1"/>
</dbReference>
<dbReference type="GO" id="GO:0005743">
    <property type="term" value="C:mitochondrial inner membrane"/>
    <property type="evidence" value="ECO:0007669"/>
    <property type="project" value="TreeGrafter"/>
</dbReference>
<keyword evidence="14" id="KW-1185">Reference proteome</keyword>
<comment type="subcellular location">
    <subcellularLocation>
        <location evidence="1">Membrane</location>
        <topology evidence="1">Multi-pass membrane protein</topology>
    </subcellularLocation>
</comment>
<dbReference type="GO" id="GO:0006879">
    <property type="term" value="P:intracellular iron ion homeostasis"/>
    <property type="evidence" value="ECO:0007669"/>
    <property type="project" value="TreeGrafter"/>
</dbReference>
<dbReference type="AlphaFoldDB" id="A0A2V0NNC1"/>
<keyword evidence="5" id="KW-0067">ATP-binding</keyword>
<evidence type="ECO:0000313" key="13">
    <source>
        <dbReference type="EMBL" id="GBF89046.1"/>
    </source>
</evidence>
<dbReference type="PANTHER" id="PTHR24221">
    <property type="entry name" value="ATP-BINDING CASSETTE SUB-FAMILY B"/>
    <property type="match status" value="1"/>
</dbReference>
<dbReference type="Proteomes" id="UP000247498">
    <property type="component" value="Unassembled WGS sequence"/>
</dbReference>
<dbReference type="Gene3D" id="3.40.50.300">
    <property type="entry name" value="P-loop containing nucleotide triphosphate hydrolases"/>
    <property type="match status" value="1"/>
</dbReference>
<evidence type="ECO:0000256" key="8">
    <source>
        <dbReference type="ARBA" id="ARBA00024363"/>
    </source>
</evidence>
<protein>
    <submittedName>
        <fullName evidence="13">Metal ABC transporter permease</fullName>
    </submittedName>
</protein>
<proteinExistence type="inferred from homology"/>
<reference evidence="13 14" key="1">
    <citation type="journal article" date="2018" name="Sci. Rep.">
        <title>Raphidocelis subcapitata (=Pseudokirchneriella subcapitata) provides an insight into genome evolution and environmental adaptations in the Sphaeropleales.</title>
        <authorList>
            <person name="Suzuki S."/>
            <person name="Yamaguchi H."/>
            <person name="Nakajima N."/>
            <person name="Kawachi M."/>
        </authorList>
    </citation>
    <scope>NUCLEOTIDE SEQUENCE [LARGE SCALE GENOMIC DNA]</scope>
    <source>
        <strain evidence="13 14">NIES-35</strain>
    </source>
</reference>
<dbReference type="PROSITE" id="PS50893">
    <property type="entry name" value="ABC_TRANSPORTER_2"/>
    <property type="match status" value="1"/>
</dbReference>
<feature type="region of interest" description="Disordered" evidence="9">
    <location>
        <begin position="1"/>
        <end position="30"/>
    </location>
</feature>
<evidence type="ECO:0000256" key="4">
    <source>
        <dbReference type="ARBA" id="ARBA00022741"/>
    </source>
</evidence>
<evidence type="ECO:0000256" key="1">
    <source>
        <dbReference type="ARBA" id="ARBA00004141"/>
    </source>
</evidence>
<feature type="transmembrane region" description="Helical" evidence="10">
    <location>
        <begin position="195"/>
        <end position="218"/>
    </location>
</feature>
<keyword evidence="3 10" id="KW-0812">Transmembrane</keyword>
<dbReference type="PROSITE" id="PS50929">
    <property type="entry name" value="ABC_TM1F"/>
    <property type="match status" value="1"/>
</dbReference>
<gene>
    <name evidence="13" type="ORF">Rsub_01763</name>
</gene>
<dbReference type="SUPFAM" id="SSF90123">
    <property type="entry name" value="ABC transporter transmembrane region"/>
    <property type="match status" value="1"/>
</dbReference>
<dbReference type="CDD" id="cd18582">
    <property type="entry name" value="ABC_6TM_ATM1_ABCB7"/>
    <property type="match status" value="1"/>
</dbReference>
<dbReference type="InterPro" id="IPR036640">
    <property type="entry name" value="ABC1_TM_sf"/>
</dbReference>
<dbReference type="InterPro" id="IPR017871">
    <property type="entry name" value="ABC_transporter-like_CS"/>
</dbReference>
<dbReference type="SUPFAM" id="SSF52540">
    <property type="entry name" value="P-loop containing nucleoside triphosphate hydrolases"/>
    <property type="match status" value="1"/>
</dbReference>
<dbReference type="Pfam" id="PF00664">
    <property type="entry name" value="ABC_membrane"/>
    <property type="match status" value="1"/>
</dbReference>
<dbReference type="GO" id="GO:0140359">
    <property type="term" value="F:ABC-type transporter activity"/>
    <property type="evidence" value="ECO:0007669"/>
    <property type="project" value="InterPro"/>
</dbReference>
<dbReference type="OrthoDB" id="6500128at2759"/>
<feature type="transmembrane region" description="Helical" evidence="10">
    <location>
        <begin position="314"/>
        <end position="336"/>
    </location>
</feature>
<accession>A0A2V0NNC1</accession>
<feature type="region of interest" description="Disordered" evidence="9">
    <location>
        <begin position="700"/>
        <end position="747"/>
    </location>
</feature>
<dbReference type="GO" id="GO:0016887">
    <property type="term" value="F:ATP hydrolysis activity"/>
    <property type="evidence" value="ECO:0007669"/>
    <property type="project" value="InterPro"/>
</dbReference>
<evidence type="ECO:0000256" key="9">
    <source>
        <dbReference type="SAM" id="MobiDB-lite"/>
    </source>
</evidence>
<evidence type="ECO:0000313" key="14">
    <source>
        <dbReference type="Proteomes" id="UP000247498"/>
    </source>
</evidence>
<dbReference type="InterPro" id="IPR039421">
    <property type="entry name" value="Type_1_exporter"/>
</dbReference>
<dbReference type="SMART" id="SM00382">
    <property type="entry name" value="AAA"/>
    <property type="match status" value="1"/>
</dbReference>
<evidence type="ECO:0000259" key="12">
    <source>
        <dbReference type="PROSITE" id="PS50929"/>
    </source>
</evidence>
<dbReference type="PANTHER" id="PTHR24221:SF470">
    <property type="entry name" value="MITOCHONDRIAL ABC TRANSPORTER ATM"/>
    <property type="match status" value="1"/>
</dbReference>
<comment type="caution">
    <text evidence="13">The sequence shown here is derived from an EMBL/GenBank/DDBJ whole genome shotgun (WGS) entry which is preliminary data.</text>
</comment>
<feature type="transmembrane region" description="Helical" evidence="10">
    <location>
        <begin position="224"/>
        <end position="243"/>
    </location>
</feature>
<feature type="transmembrane region" description="Helical" evidence="10">
    <location>
        <begin position="78"/>
        <end position="98"/>
    </location>
</feature>
<feature type="transmembrane region" description="Helical" evidence="10">
    <location>
        <begin position="118"/>
        <end position="138"/>
    </location>
</feature>
<dbReference type="Gene3D" id="1.20.1560.10">
    <property type="entry name" value="ABC transporter type 1, transmembrane domain"/>
    <property type="match status" value="1"/>
</dbReference>
<dbReference type="STRING" id="307507.A0A2V0NNC1"/>
<dbReference type="FunFam" id="3.40.50.300:FF:000287">
    <property type="entry name" value="Multidrug ABC transporter ATP-binding protein"/>
    <property type="match status" value="1"/>
</dbReference>
<name>A0A2V0NNC1_9CHLO</name>
<evidence type="ECO:0000256" key="10">
    <source>
        <dbReference type="SAM" id="Phobius"/>
    </source>
</evidence>